<dbReference type="PANTHER" id="PTHR43625:SF5">
    <property type="entry name" value="PYRIDOXAL REDUCTASE, CHLOROPLASTIC"/>
    <property type="match status" value="1"/>
</dbReference>
<evidence type="ECO:0000259" key="4">
    <source>
        <dbReference type="Pfam" id="PF00248"/>
    </source>
</evidence>
<accession>A0A7R9ZHW1</accession>
<dbReference type="InterPro" id="IPR050791">
    <property type="entry name" value="Aldo-Keto_reductase"/>
</dbReference>
<keyword evidence="3" id="KW-0732">Signal</keyword>
<feature type="domain" description="NADP-dependent oxidoreductase" evidence="4">
    <location>
        <begin position="175"/>
        <end position="519"/>
    </location>
</feature>
<dbReference type="GO" id="GO:0016491">
    <property type="term" value="F:oxidoreductase activity"/>
    <property type="evidence" value="ECO:0007669"/>
    <property type="project" value="UniProtKB-KW"/>
</dbReference>
<sequence>MMVDRMFMGGLVMLAAGSCLSLGFVPRETPLVVPVASRVHLEKAGAMCTVRRPLKKTPIIRMSDDDDFDFGDDDDDALSKLIGKRDVIRSTKKEAPPPSEKPVSDEEITEPKDLDVGDLDLENLPEFKTKRPMRTPKKSKEDEKKDDAVDEDDTINYIDYMAEYDDENEFHIPNRIGFGTAAWGNERKGFKVGKKLKKKDIKAGRYLAGDLQLSYDTLMESGIVFVDTSESYGRALEKKSLSSEHIVGRCVDENARVDPLVASTFANPWMHLLEGGGVRFGRRGVVNALEQTCERLGVSGVELYQVPAALYLGFPNALADGLSECLDKGLCNYVGVCNMGKLRMRSMAKKMERRGASLTSNQFKFSLTNRKAWKSGLIGACKDIGVIPIAHTPLDGGLATGVYSSTNPSGGKAGGKFPYELKTLNKWQPLTSMMQTVQSKVKTRLEREKRDEQSRYKRGAQPRDINTDVTTTQIAINYVVAKGCVPIPGVKTVAQAEEVLGCLGWGLNDEEVQLLDSAADASEKGIKL</sequence>
<feature type="signal peptide" evidence="3">
    <location>
        <begin position="1"/>
        <end position="23"/>
    </location>
</feature>
<dbReference type="InterPro" id="IPR023210">
    <property type="entry name" value="NADP_OxRdtase_dom"/>
</dbReference>
<feature type="region of interest" description="Disordered" evidence="2">
    <location>
        <begin position="88"/>
        <end position="149"/>
    </location>
</feature>
<protein>
    <recommendedName>
        <fullName evidence="4">NADP-dependent oxidoreductase domain-containing protein</fullName>
    </recommendedName>
</protein>
<dbReference type="SUPFAM" id="SSF51430">
    <property type="entry name" value="NAD(P)-linked oxidoreductase"/>
    <property type="match status" value="1"/>
</dbReference>
<evidence type="ECO:0000256" key="1">
    <source>
        <dbReference type="ARBA" id="ARBA00023002"/>
    </source>
</evidence>
<keyword evidence="1" id="KW-0560">Oxidoreductase</keyword>
<dbReference type="Pfam" id="PF00248">
    <property type="entry name" value="Aldo_ket_red"/>
    <property type="match status" value="1"/>
</dbReference>
<dbReference type="InterPro" id="IPR036812">
    <property type="entry name" value="NAD(P)_OxRdtase_dom_sf"/>
</dbReference>
<dbReference type="EMBL" id="HBED01048974">
    <property type="protein sequence ID" value="CAD8326252.1"/>
    <property type="molecule type" value="Transcribed_RNA"/>
</dbReference>
<proteinExistence type="predicted"/>
<dbReference type="GO" id="GO:0005737">
    <property type="term" value="C:cytoplasm"/>
    <property type="evidence" value="ECO:0007669"/>
    <property type="project" value="TreeGrafter"/>
</dbReference>
<organism evidence="5">
    <name type="scientific">Pseudictyota dubia</name>
    <dbReference type="NCBI Taxonomy" id="2749911"/>
    <lineage>
        <taxon>Eukaryota</taxon>
        <taxon>Sar</taxon>
        <taxon>Stramenopiles</taxon>
        <taxon>Ochrophyta</taxon>
        <taxon>Bacillariophyta</taxon>
        <taxon>Mediophyceae</taxon>
        <taxon>Biddulphiophycidae</taxon>
        <taxon>Eupodiscales</taxon>
        <taxon>Odontellaceae</taxon>
        <taxon>Pseudictyota</taxon>
    </lineage>
</organism>
<feature type="compositionally biased region" description="Basic and acidic residues" evidence="2">
    <location>
        <begin position="443"/>
        <end position="455"/>
    </location>
</feature>
<dbReference type="PANTHER" id="PTHR43625">
    <property type="entry name" value="AFLATOXIN B1 ALDEHYDE REDUCTASE"/>
    <property type="match status" value="1"/>
</dbReference>
<dbReference type="Gene3D" id="3.20.20.100">
    <property type="entry name" value="NADP-dependent oxidoreductase domain"/>
    <property type="match status" value="1"/>
</dbReference>
<name>A0A7R9ZHW1_9STRA</name>
<evidence type="ECO:0000256" key="2">
    <source>
        <dbReference type="SAM" id="MobiDB-lite"/>
    </source>
</evidence>
<gene>
    <name evidence="5" type="ORF">TDUB1175_LOCUS24672</name>
</gene>
<evidence type="ECO:0000256" key="3">
    <source>
        <dbReference type="SAM" id="SignalP"/>
    </source>
</evidence>
<reference evidence="5" key="1">
    <citation type="submission" date="2021-01" db="EMBL/GenBank/DDBJ databases">
        <authorList>
            <person name="Corre E."/>
            <person name="Pelletier E."/>
            <person name="Niang G."/>
            <person name="Scheremetjew M."/>
            <person name="Finn R."/>
            <person name="Kale V."/>
            <person name="Holt S."/>
            <person name="Cochrane G."/>
            <person name="Meng A."/>
            <person name="Brown T."/>
            <person name="Cohen L."/>
        </authorList>
    </citation>
    <scope>NUCLEOTIDE SEQUENCE</scope>
    <source>
        <strain evidence="5">CCMP147</strain>
    </source>
</reference>
<dbReference type="AlphaFoldDB" id="A0A7R9ZHW1"/>
<feature type="compositionally biased region" description="Basic and acidic residues" evidence="2">
    <location>
        <begin position="138"/>
        <end position="147"/>
    </location>
</feature>
<feature type="chain" id="PRO_5030722832" description="NADP-dependent oxidoreductase domain-containing protein" evidence="3">
    <location>
        <begin position="24"/>
        <end position="528"/>
    </location>
</feature>
<feature type="region of interest" description="Disordered" evidence="2">
    <location>
        <begin position="442"/>
        <end position="463"/>
    </location>
</feature>
<dbReference type="PROSITE" id="PS51257">
    <property type="entry name" value="PROKAR_LIPOPROTEIN"/>
    <property type="match status" value="1"/>
</dbReference>
<evidence type="ECO:0000313" key="5">
    <source>
        <dbReference type="EMBL" id="CAD8326252.1"/>
    </source>
</evidence>